<dbReference type="InterPro" id="IPR044855">
    <property type="entry name" value="CoA-Trfase_III_dom3_sf"/>
</dbReference>
<dbReference type="InterPro" id="IPR003673">
    <property type="entry name" value="CoA-Trfase_fam_III"/>
</dbReference>
<keyword evidence="1 2" id="KW-0808">Transferase</keyword>
<dbReference type="InterPro" id="IPR023606">
    <property type="entry name" value="CoA-Trfase_III_dom_1_sf"/>
</dbReference>
<sequence length="413" mass="44321">MVSQAQQSPSSDNTAAAPAGPLAGIRVLDIATFIAAPFCGTILADFGAEVIKLEQPGEGDSLRQFGTVTDCGDSLIWLSEARNKQTATLDLRQPEGAALFRQLVAESDVVLENFRPGTLEKWGIGYEDLRKINPRLVMLRISAYGQTGPKREEPGFARIAHAFSGLANLAGERDGPPVVPGSTSMADYTSGMWGAIGVLLALRVVEAGGEGQFIDIGLYESVFRLLDEMAPAYARYGVVRERLGADVVNVVPHSHYRCAGGEWVALACSNHKMFERLAGAMEQPDLAEAYPDGTVRVANREAINRRVAAWIGALPLDEVLRRTQQAGVPCAQIYTIEDIFKDPQYAARGNMVTVQDARAGELVLPSAVPRLSATPASFRHSGRGLAADNDAVYGGLLGLSADQMQALRQSRVI</sequence>
<reference evidence="2 3" key="1">
    <citation type="submission" date="2020-05" db="EMBL/GenBank/DDBJ databases">
        <title>FDA dAtabase for Regulatory Grade micrObial Sequences (FDA-ARGOS): Supporting development and validation of Infectious Disease Dx tests.</title>
        <authorList>
            <person name="Sproer C."/>
            <person name="Gronow S."/>
            <person name="Severitt S."/>
            <person name="Schroder I."/>
            <person name="Tallon L."/>
            <person name="Sadzewicz L."/>
            <person name="Zhao X."/>
            <person name="Vavikolanu K."/>
            <person name="Mehta A."/>
            <person name="Aluvathingal J."/>
            <person name="Nadendla S."/>
            <person name="Myers T."/>
            <person name="Yan Y."/>
            <person name="Sichtig H."/>
        </authorList>
    </citation>
    <scope>NUCLEOTIDE SEQUENCE [LARGE SCALE GENOMIC DNA]</scope>
    <source>
        <strain evidence="2 3">FDAARGOS_787</strain>
    </source>
</reference>
<protein>
    <submittedName>
        <fullName evidence="2">CoA transferase</fullName>
    </submittedName>
</protein>
<dbReference type="EMBL" id="CP054569">
    <property type="protein sequence ID" value="QKQ51275.1"/>
    <property type="molecule type" value="Genomic_DNA"/>
</dbReference>
<evidence type="ECO:0000313" key="2">
    <source>
        <dbReference type="EMBL" id="QKQ51275.1"/>
    </source>
</evidence>
<evidence type="ECO:0000313" key="3">
    <source>
        <dbReference type="Proteomes" id="UP000509782"/>
    </source>
</evidence>
<dbReference type="Pfam" id="PF02515">
    <property type="entry name" value="CoA_transf_3"/>
    <property type="match status" value="1"/>
</dbReference>
<dbReference type="Proteomes" id="UP000509782">
    <property type="component" value="Chromosome"/>
</dbReference>
<dbReference type="GO" id="GO:0016740">
    <property type="term" value="F:transferase activity"/>
    <property type="evidence" value="ECO:0007669"/>
    <property type="project" value="UniProtKB-KW"/>
</dbReference>
<organism evidence="2 3">
    <name type="scientific">Achromobacter denitrificans</name>
    <name type="common">Alcaligenes denitrificans</name>
    <dbReference type="NCBI Taxonomy" id="32002"/>
    <lineage>
        <taxon>Bacteria</taxon>
        <taxon>Pseudomonadati</taxon>
        <taxon>Pseudomonadota</taxon>
        <taxon>Betaproteobacteria</taxon>
        <taxon>Burkholderiales</taxon>
        <taxon>Alcaligenaceae</taxon>
        <taxon>Achromobacter</taxon>
    </lineage>
</organism>
<dbReference type="InterPro" id="IPR050509">
    <property type="entry name" value="CoA-transferase_III"/>
</dbReference>
<dbReference type="PANTHER" id="PTHR48228:SF6">
    <property type="entry name" value="L-CARNITINE COA-TRANSFERASE"/>
    <property type="match status" value="1"/>
</dbReference>
<evidence type="ECO:0000256" key="1">
    <source>
        <dbReference type="ARBA" id="ARBA00022679"/>
    </source>
</evidence>
<gene>
    <name evidence="2" type="ORF">FOC81_13475</name>
</gene>
<dbReference type="Gene3D" id="3.40.50.10540">
    <property type="entry name" value="Crotonobetainyl-coa:carnitine coa-transferase, domain 1"/>
    <property type="match status" value="1"/>
</dbReference>
<dbReference type="AlphaFoldDB" id="A0A6N0JVQ2"/>
<dbReference type="SUPFAM" id="SSF89796">
    <property type="entry name" value="CoA-transferase family III (CaiB/BaiF)"/>
    <property type="match status" value="1"/>
</dbReference>
<dbReference type="Gene3D" id="3.30.1540.10">
    <property type="entry name" value="formyl-coa transferase, domain 3"/>
    <property type="match status" value="1"/>
</dbReference>
<name>A0A6N0JVQ2_ACHDE</name>
<dbReference type="PANTHER" id="PTHR48228">
    <property type="entry name" value="SUCCINYL-COA--D-CITRAMALATE COA-TRANSFERASE"/>
    <property type="match status" value="1"/>
</dbReference>
<accession>A0A6N0JVQ2</accession>
<proteinExistence type="predicted"/>